<name>A0A926ZHU2_9CYAN</name>
<dbReference type="Proteomes" id="UP000641646">
    <property type="component" value="Unassembled WGS sequence"/>
</dbReference>
<dbReference type="Gene3D" id="2.30.30.40">
    <property type="entry name" value="SH3 Domains"/>
    <property type="match status" value="2"/>
</dbReference>
<reference evidence="1" key="2">
    <citation type="submission" date="2020-08" db="EMBL/GenBank/DDBJ databases">
        <authorList>
            <person name="Chen M."/>
            <person name="Teng W."/>
            <person name="Zhao L."/>
            <person name="Hu C."/>
            <person name="Zhou Y."/>
            <person name="Han B."/>
            <person name="Song L."/>
            <person name="Shu W."/>
        </authorList>
    </citation>
    <scope>NUCLEOTIDE SEQUENCE</scope>
    <source>
        <strain evidence="1">FACHB-1375</strain>
    </source>
</reference>
<dbReference type="AlphaFoldDB" id="A0A926ZHU2"/>
<organism evidence="1 2">
    <name type="scientific">Aerosakkonema funiforme FACHB-1375</name>
    <dbReference type="NCBI Taxonomy" id="2949571"/>
    <lineage>
        <taxon>Bacteria</taxon>
        <taxon>Bacillati</taxon>
        <taxon>Cyanobacteriota</taxon>
        <taxon>Cyanophyceae</taxon>
        <taxon>Oscillatoriophycideae</taxon>
        <taxon>Aerosakkonematales</taxon>
        <taxon>Aerosakkonemataceae</taxon>
        <taxon>Aerosakkonema</taxon>
    </lineage>
</organism>
<protein>
    <submittedName>
        <fullName evidence="1">SH3 domain-containing protein</fullName>
    </submittedName>
</protein>
<comment type="caution">
    <text evidence="1">The sequence shown here is derived from an EMBL/GenBank/DDBJ whole genome shotgun (WGS) entry which is preliminary data.</text>
</comment>
<accession>A0A926ZHU2</accession>
<proteinExistence type="predicted"/>
<dbReference type="RefSeq" id="WP_190465378.1">
    <property type="nucleotide sequence ID" value="NZ_JACJPW010000038.1"/>
</dbReference>
<evidence type="ECO:0000313" key="1">
    <source>
        <dbReference type="EMBL" id="MBD2182557.1"/>
    </source>
</evidence>
<evidence type="ECO:0000313" key="2">
    <source>
        <dbReference type="Proteomes" id="UP000641646"/>
    </source>
</evidence>
<sequence length="206" mass="23101">MKSSLFFHMLLGSIFGWQNPHIVSIDMTDKQVAQIPANHTDFAKLFSHSNHQEKQVVNSRRNCQVYAYTIDKDPQGLNVRSMPNSSARVIKKLPTNTLAVFVDITASQGNWMEINKAESDSGTTLFQGKGWVYASLLGTTTRGYEARSVPVYASNNNRSRILGRIPSNREVKLLSCNGEWAYVSYQQLQGWIARIDQCGNPLTTCP</sequence>
<gene>
    <name evidence="1" type="ORF">H6G03_15870</name>
</gene>
<keyword evidence="2" id="KW-1185">Reference proteome</keyword>
<dbReference type="EMBL" id="JACJPW010000038">
    <property type="protein sequence ID" value="MBD2182557.1"/>
    <property type="molecule type" value="Genomic_DNA"/>
</dbReference>
<reference evidence="1" key="1">
    <citation type="journal article" date="2015" name="ISME J.">
        <title>Draft Genome Sequence of Streptomyces incarnatus NRRL8089, which Produces the Nucleoside Antibiotic Sinefungin.</title>
        <authorList>
            <person name="Oshima K."/>
            <person name="Hattori M."/>
            <person name="Shimizu H."/>
            <person name="Fukuda K."/>
            <person name="Nemoto M."/>
            <person name="Inagaki K."/>
            <person name="Tamura T."/>
        </authorList>
    </citation>
    <scope>NUCLEOTIDE SEQUENCE</scope>
    <source>
        <strain evidence="1">FACHB-1375</strain>
    </source>
</reference>